<keyword evidence="6" id="KW-0677">Repeat</keyword>
<proteinExistence type="inferred from homology"/>
<dbReference type="GeneID" id="20252447"/>
<evidence type="ECO:0000256" key="3">
    <source>
        <dbReference type="ARBA" id="ARBA00004567"/>
    </source>
</evidence>
<dbReference type="OMA" id="PGEWDCE"/>
<dbReference type="HOGENOM" id="CLU_2712004_0_0_1"/>
<reference evidence="22 23" key="1">
    <citation type="journal article" date="2013" name="Nature">
        <title>Insights into bilaterian evolution from three spiralian genomes.</title>
        <authorList>
            <person name="Simakov O."/>
            <person name="Marletaz F."/>
            <person name="Cho S.J."/>
            <person name="Edsinger-Gonzales E."/>
            <person name="Havlak P."/>
            <person name="Hellsten U."/>
            <person name="Kuo D.H."/>
            <person name="Larsson T."/>
            <person name="Lv J."/>
            <person name="Arendt D."/>
            <person name="Savage R."/>
            <person name="Osoegawa K."/>
            <person name="de Jong P."/>
            <person name="Grimwood J."/>
            <person name="Chapman J.A."/>
            <person name="Shapiro H."/>
            <person name="Aerts A."/>
            <person name="Otillar R.P."/>
            <person name="Terry A.Y."/>
            <person name="Boore J.L."/>
            <person name="Grigoriev I.V."/>
            <person name="Lindberg D.R."/>
            <person name="Seaver E.C."/>
            <person name="Weisblat D.A."/>
            <person name="Putnam N.H."/>
            <person name="Rokhsar D.S."/>
        </authorList>
    </citation>
    <scope>NUCLEOTIDE SEQUENCE [LARGE SCALE GENOMIC DNA]</scope>
</reference>
<sequence length="73" mass="7870">KPAGTWTCYTCMIENNVEKTKCAACETPKPSSKPIGILSSLFAKKAGSWDCDVCMVQNNPDVEKCAACETPKP</sequence>
<dbReference type="GO" id="GO:0003677">
    <property type="term" value="F:DNA binding"/>
    <property type="evidence" value="ECO:0007669"/>
    <property type="project" value="UniProtKB-KW"/>
</dbReference>
<dbReference type="RefSeq" id="XP_009043756.1">
    <property type="nucleotide sequence ID" value="XM_009045508.1"/>
</dbReference>
<dbReference type="STRING" id="225164.V4BC45"/>
<dbReference type="PROSITE" id="PS01358">
    <property type="entry name" value="ZF_RANBP2_1"/>
    <property type="match status" value="2"/>
</dbReference>
<evidence type="ECO:0000313" key="22">
    <source>
        <dbReference type="EMBL" id="ESP05211.1"/>
    </source>
</evidence>
<evidence type="ECO:0000256" key="1">
    <source>
        <dbReference type="ARBA" id="ARBA00001947"/>
    </source>
</evidence>
<dbReference type="PANTHER" id="PTHR23193:SF23">
    <property type="entry name" value="NUCLEAR PORE COMPLEX PROTEIN NUP153"/>
    <property type="match status" value="1"/>
</dbReference>
<evidence type="ECO:0000256" key="18">
    <source>
        <dbReference type="ARBA" id="ARBA00078197"/>
    </source>
</evidence>
<dbReference type="Proteomes" id="UP000030746">
    <property type="component" value="Unassembled WGS sequence"/>
</dbReference>
<keyword evidence="11" id="KW-0811">Translocation</keyword>
<name>V4BC45_LOTGI</name>
<dbReference type="InterPro" id="IPR001876">
    <property type="entry name" value="Znf_RanBP2"/>
</dbReference>
<organism evidence="22 23">
    <name type="scientific">Lottia gigantea</name>
    <name type="common">Giant owl limpet</name>
    <dbReference type="NCBI Taxonomy" id="225164"/>
    <lineage>
        <taxon>Eukaryota</taxon>
        <taxon>Metazoa</taxon>
        <taxon>Spiralia</taxon>
        <taxon>Lophotrochozoa</taxon>
        <taxon>Mollusca</taxon>
        <taxon>Gastropoda</taxon>
        <taxon>Patellogastropoda</taxon>
        <taxon>Lottioidea</taxon>
        <taxon>Lottiidae</taxon>
        <taxon>Lottia</taxon>
    </lineage>
</organism>
<keyword evidence="5" id="KW-0479">Metal-binding</keyword>
<dbReference type="FunFam" id="4.10.1060.10:FF:000003">
    <property type="entry name" value="E3 SUMO-protein ligase RanBP2"/>
    <property type="match status" value="1"/>
</dbReference>
<dbReference type="OrthoDB" id="79830at2759"/>
<dbReference type="PROSITE" id="PS50199">
    <property type="entry name" value="ZF_RANBP2_2"/>
    <property type="match status" value="2"/>
</dbReference>
<dbReference type="InterPro" id="IPR036443">
    <property type="entry name" value="Znf_RanBP2_sf"/>
</dbReference>
<keyword evidence="4" id="KW-0813">Transport</keyword>
<evidence type="ECO:0000256" key="11">
    <source>
        <dbReference type="ARBA" id="ARBA00023010"/>
    </source>
</evidence>
<evidence type="ECO:0000256" key="5">
    <source>
        <dbReference type="ARBA" id="ARBA00022723"/>
    </source>
</evidence>
<feature type="non-terminal residue" evidence="22">
    <location>
        <position position="73"/>
    </location>
</feature>
<dbReference type="GO" id="GO:0008270">
    <property type="term" value="F:zinc ion binding"/>
    <property type="evidence" value="ECO:0007669"/>
    <property type="project" value="UniProtKB-KW"/>
</dbReference>
<dbReference type="EMBL" id="KB199650">
    <property type="protein sequence ID" value="ESP05211.1"/>
    <property type="molecule type" value="Genomic_DNA"/>
</dbReference>
<dbReference type="GO" id="GO:0006606">
    <property type="term" value="P:protein import into nucleus"/>
    <property type="evidence" value="ECO:0007669"/>
    <property type="project" value="TreeGrafter"/>
</dbReference>
<feature type="domain" description="RanBP2-type" evidence="21">
    <location>
        <begin position="45"/>
        <end position="73"/>
    </location>
</feature>
<comment type="similarity">
    <text evidence="16">Belongs to the NUP153 family.</text>
</comment>
<evidence type="ECO:0000256" key="4">
    <source>
        <dbReference type="ARBA" id="ARBA00022448"/>
    </source>
</evidence>
<dbReference type="CTD" id="20252447"/>
<keyword evidence="8" id="KW-0509">mRNA transport</keyword>
<dbReference type="FunFam" id="4.10.1060.10:FF:000001">
    <property type="entry name" value="Nuclear pore complex protein Nup153"/>
    <property type="match status" value="1"/>
</dbReference>
<keyword evidence="10" id="KW-0653">Protein transport</keyword>
<evidence type="ECO:0000256" key="6">
    <source>
        <dbReference type="ARBA" id="ARBA00022737"/>
    </source>
</evidence>
<protein>
    <recommendedName>
        <fullName evidence="17">Nuclear pore complex protein Nup153</fullName>
    </recommendedName>
    <alternativeName>
        <fullName evidence="19">153 kDa nucleoporin</fullName>
    </alternativeName>
    <alternativeName>
        <fullName evidence="18">Nucleoporin Nup153</fullName>
    </alternativeName>
</protein>
<dbReference type="InterPro" id="IPR026054">
    <property type="entry name" value="Nucleoporin"/>
</dbReference>
<gene>
    <name evidence="22" type="ORF">LOTGIDRAFT_80233</name>
</gene>
<evidence type="ECO:0000256" key="14">
    <source>
        <dbReference type="ARBA" id="ARBA00023136"/>
    </source>
</evidence>
<dbReference type="GO" id="GO:0017056">
    <property type="term" value="F:structural constituent of nuclear pore"/>
    <property type="evidence" value="ECO:0007669"/>
    <property type="project" value="TreeGrafter"/>
</dbReference>
<dbReference type="SMART" id="SM00547">
    <property type="entry name" value="ZnF_RBZ"/>
    <property type="match status" value="2"/>
</dbReference>
<keyword evidence="13" id="KW-0906">Nuclear pore complex</keyword>
<dbReference type="GO" id="GO:0006405">
    <property type="term" value="P:RNA export from nucleus"/>
    <property type="evidence" value="ECO:0007669"/>
    <property type="project" value="TreeGrafter"/>
</dbReference>
<keyword evidence="14" id="KW-0472">Membrane</keyword>
<evidence type="ECO:0000256" key="19">
    <source>
        <dbReference type="ARBA" id="ARBA00079437"/>
    </source>
</evidence>
<comment type="subcellular location">
    <subcellularLocation>
        <location evidence="2">Nucleus membrane</location>
    </subcellularLocation>
    <subcellularLocation>
        <location evidence="3">Nucleus</location>
        <location evidence="3">Nuclear pore complex</location>
    </subcellularLocation>
</comment>
<dbReference type="PANTHER" id="PTHR23193">
    <property type="entry name" value="NUCLEAR PORE COMPLEX PROTEIN NUP"/>
    <property type="match status" value="1"/>
</dbReference>
<feature type="domain" description="RanBP2-type" evidence="21">
    <location>
        <begin position="2"/>
        <end position="31"/>
    </location>
</feature>
<feature type="non-terminal residue" evidence="22">
    <location>
        <position position="1"/>
    </location>
</feature>
<keyword evidence="7 20" id="KW-0863">Zinc-finger</keyword>
<evidence type="ECO:0000256" key="15">
    <source>
        <dbReference type="ARBA" id="ARBA00023242"/>
    </source>
</evidence>
<dbReference type="GO" id="GO:0008139">
    <property type="term" value="F:nuclear localization sequence binding"/>
    <property type="evidence" value="ECO:0007669"/>
    <property type="project" value="TreeGrafter"/>
</dbReference>
<accession>V4BC45</accession>
<evidence type="ECO:0000256" key="7">
    <source>
        <dbReference type="ARBA" id="ARBA00022771"/>
    </source>
</evidence>
<evidence type="ECO:0000256" key="20">
    <source>
        <dbReference type="PROSITE-ProRule" id="PRU00322"/>
    </source>
</evidence>
<keyword evidence="9" id="KW-0862">Zinc</keyword>
<keyword evidence="15" id="KW-0539">Nucleus</keyword>
<evidence type="ECO:0000259" key="21">
    <source>
        <dbReference type="PROSITE" id="PS50199"/>
    </source>
</evidence>
<dbReference type="AlphaFoldDB" id="V4BC45"/>
<evidence type="ECO:0000313" key="23">
    <source>
        <dbReference type="Proteomes" id="UP000030746"/>
    </source>
</evidence>
<dbReference type="Pfam" id="PF00641">
    <property type="entry name" value="Zn_ribbon_RanBP"/>
    <property type="match status" value="2"/>
</dbReference>
<dbReference type="Gene3D" id="4.10.1060.10">
    <property type="entry name" value="Zinc finger, RanBP2-type"/>
    <property type="match status" value="2"/>
</dbReference>
<evidence type="ECO:0000256" key="9">
    <source>
        <dbReference type="ARBA" id="ARBA00022833"/>
    </source>
</evidence>
<dbReference type="KEGG" id="lgi:LOTGIDRAFT_80233"/>
<evidence type="ECO:0000256" key="10">
    <source>
        <dbReference type="ARBA" id="ARBA00022927"/>
    </source>
</evidence>
<evidence type="ECO:0000256" key="2">
    <source>
        <dbReference type="ARBA" id="ARBA00004126"/>
    </source>
</evidence>
<evidence type="ECO:0000256" key="17">
    <source>
        <dbReference type="ARBA" id="ARBA00068609"/>
    </source>
</evidence>
<dbReference type="GO" id="GO:0051028">
    <property type="term" value="P:mRNA transport"/>
    <property type="evidence" value="ECO:0007669"/>
    <property type="project" value="UniProtKB-KW"/>
</dbReference>
<comment type="cofactor">
    <cofactor evidence="1">
        <name>Zn(2+)</name>
        <dbReference type="ChEBI" id="CHEBI:29105"/>
    </cofactor>
</comment>
<dbReference type="GO" id="GO:0031965">
    <property type="term" value="C:nuclear membrane"/>
    <property type="evidence" value="ECO:0007669"/>
    <property type="project" value="UniProtKB-SubCell"/>
</dbReference>
<evidence type="ECO:0000256" key="8">
    <source>
        <dbReference type="ARBA" id="ARBA00022816"/>
    </source>
</evidence>
<evidence type="ECO:0000256" key="16">
    <source>
        <dbReference type="ARBA" id="ARBA00060842"/>
    </source>
</evidence>
<dbReference type="SUPFAM" id="SSF90209">
    <property type="entry name" value="Ran binding protein zinc finger-like"/>
    <property type="match status" value="2"/>
</dbReference>
<evidence type="ECO:0000256" key="12">
    <source>
        <dbReference type="ARBA" id="ARBA00023125"/>
    </source>
</evidence>
<keyword evidence="23" id="KW-1185">Reference proteome</keyword>
<dbReference type="GO" id="GO:0005643">
    <property type="term" value="C:nuclear pore"/>
    <property type="evidence" value="ECO:0007669"/>
    <property type="project" value="UniProtKB-SubCell"/>
</dbReference>
<evidence type="ECO:0000256" key="13">
    <source>
        <dbReference type="ARBA" id="ARBA00023132"/>
    </source>
</evidence>
<keyword evidence="12" id="KW-0238">DNA-binding</keyword>